<dbReference type="Proteomes" id="UP000011885">
    <property type="component" value="Unassembled WGS sequence"/>
</dbReference>
<sequence>MIGAEPGRTSGGNGVSCLEIGSIKGSGGIHYGRPRRFTLEFGDCVENHAAPVWVRCTLDIEGKSGTPIGFAMRVSLGLSEKTGADAWRLIDSPTFPDDFRCFRRVP</sequence>
<evidence type="ECO:0000313" key="2">
    <source>
        <dbReference type="Proteomes" id="UP000011885"/>
    </source>
</evidence>
<protein>
    <submittedName>
        <fullName evidence="1">Uncharacterized protein</fullName>
    </submittedName>
</protein>
<dbReference type="AlphaFoldDB" id="M5UKP5"/>
<dbReference type="PATRIC" id="fig|1263870.3.peg.118"/>
<proteinExistence type="predicted"/>
<comment type="caution">
    <text evidence="1">The sequence shown here is derived from an EMBL/GenBank/DDBJ whole genome shotgun (WGS) entry which is preliminary data.</text>
</comment>
<accession>M5UKP5</accession>
<dbReference type="EMBL" id="ANOH01000007">
    <property type="protein sequence ID" value="EMI58431.1"/>
    <property type="molecule type" value="Genomic_DNA"/>
</dbReference>
<organism evidence="1 2">
    <name type="scientific">Rhodopirellula sallentina SM41</name>
    <dbReference type="NCBI Taxonomy" id="1263870"/>
    <lineage>
        <taxon>Bacteria</taxon>
        <taxon>Pseudomonadati</taxon>
        <taxon>Planctomycetota</taxon>
        <taxon>Planctomycetia</taxon>
        <taxon>Pirellulales</taxon>
        <taxon>Pirellulaceae</taxon>
        <taxon>Rhodopirellula</taxon>
    </lineage>
</organism>
<reference evidence="1 2" key="1">
    <citation type="journal article" date="2013" name="Mar. Genomics">
        <title>Expression of sulfatases in Rhodopirellula baltica and the diversity of sulfatases in the genus Rhodopirellula.</title>
        <authorList>
            <person name="Wegner C.E."/>
            <person name="Richter-Heitmann T."/>
            <person name="Klindworth A."/>
            <person name="Klockow C."/>
            <person name="Richter M."/>
            <person name="Achstetter T."/>
            <person name="Glockner F.O."/>
            <person name="Harder J."/>
        </authorList>
    </citation>
    <scope>NUCLEOTIDE SEQUENCE [LARGE SCALE GENOMIC DNA]</scope>
    <source>
        <strain evidence="1 2">SM41</strain>
    </source>
</reference>
<keyword evidence="2" id="KW-1185">Reference proteome</keyword>
<name>M5UKP5_9BACT</name>
<evidence type="ECO:0000313" key="1">
    <source>
        <dbReference type="EMBL" id="EMI58431.1"/>
    </source>
</evidence>
<gene>
    <name evidence="1" type="ORF">RSSM_00106</name>
</gene>